<protein>
    <recommendedName>
        <fullName evidence="2">L-ribulose-5-phosphate 3-epimerase</fullName>
    </recommendedName>
</protein>
<accession>A0ABM9USA9</accession>
<dbReference type="PANTHER" id="PTHR43489">
    <property type="entry name" value="ISOMERASE"/>
    <property type="match status" value="1"/>
</dbReference>
<dbReference type="EMBL" id="CYZR01000009">
    <property type="protein sequence ID" value="CUO19940.1"/>
    <property type="molecule type" value="Genomic_DNA"/>
</dbReference>
<dbReference type="Pfam" id="PF01261">
    <property type="entry name" value="AP_endonuc_2"/>
    <property type="match status" value="1"/>
</dbReference>
<gene>
    <name evidence="4" type="primary">ulaE</name>
    <name evidence="4" type="ORF">ERS852473_02178</name>
</gene>
<keyword evidence="5" id="KW-1185">Reference proteome</keyword>
<dbReference type="NCBIfam" id="NF009689">
    <property type="entry name" value="PRK13210.1"/>
    <property type="match status" value="1"/>
</dbReference>
<reference evidence="4 5" key="1">
    <citation type="submission" date="2015-09" db="EMBL/GenBank/DDBJ databases">
        <authorList>
            <consortium name="Pathogen Informatics"/>
        </authorList>
    </citation>
    <scope>NUCLEOTIDE SEQUENCE [LARGE SCALE GENOMIC DNA]</scope>
    <source>
        <strain evidence="4 5">2789STDY5834858</strain>
    </source>
</reference>
<evidence type="ECO:0000256" key="1">
    <source>
        <dbReference type="ARBA" id="ARBA00023235"/>
    </source>
</evidence>
<dbReference type="RefSeq" id="WP_055260163.1">
    <property type="nucleotide sequence ID" value="NZ_CABIXL010000009.1"/>
</dbReference>
<dbReference type="SUPFAM" id="SSF51658">
    <property type="entry name" value="Xylose isomerase-like"/>
    <property type="match status" value="1"/>
</dbReference>
<evidence type="ECO:0000313" key="5">
    <source>
        <dbReference type="Proteomes" id="UP000095488"/>
    </source>
</evidence>
<evidence type="ECO:0000313" key="4">
    <source>
        <dbReference type="EMBL" id="CUO19940.1"/>
    </source>
</evidence>
<evidence type="ECO:0000256" key="2">
    <source>
        <dbReference type="NCBIfam" id="TIGR00542"/>
    </source>
</evidence>
<dbReference type="PANTHER" id="PTHR43489:SF1">
    <property type="entry name" value="L-RIBULOSE-5-PHOSPHATE 3-EPIMERASE SGBU-RELATED"/>
    <property type="match status" value="1"/>
</dbReference>
<dbReference type="InterPro" id="IPR013022">
    <property type="entry name" value="Xyl_isomerase-like_TIM-brl"/>
</dbReference>
<dbReference type="InterPro" id="IPR050417">
    <property type="entry name" value="Sugar_Epim/Isomerase"/>
</dbReference>
<evidence type="ECO:0000259" key="3">
    <source>
        <dbReference type="Pfam" id="PF01261"/>
    </source>
</evidence>
<dbReference type="InterPro" id="IPR004560">
    <property type="entry name" value="L-Ru-5P_3-Epase"/>
</dbReference>
<dbReference type="Proteomes" id="UP000095488">
    <property type="component" value="Unassembled WGS sequence"/>
</dbReference>
<feature type="domain" description="Xylose isomerase-like TIM barrel" evidence="3">
    <location>
        <begin position="26"/>
        <end position="274"/>
    </location>
</feature>
<dbReference type="NCBIfam" id="NF009688">
    <property type="entry name" value="PRK13209.1"/>
    <property type="match status" value="1"/>
</dbReference>
<proteinExistence type="predicted"/>
<dbReference type="Gene3D" id="3.20.20.150">
    <property type="entry name" value="Divalent-metal-dependent TIM barrel enzymes"/>
    <property type="match status" value="1"/>
</dbReference>
<dbReference type="GO" id="GO:0034015">
    <property type="term" value="F:L-ribulose-5-phosphate 3-epimerase activity"/>
    <property type="evidence" value="ECO:0007669"/>
    <property type="project" value="UniProtKB-EC"/>
</dbReference>
<comment type="caution">
    <text evidence="4">The sequence shown here is derived from an EMBL/GenBank/DDBJ whole genome shotgun (WGS) entry which is preliminary data.</text>
</comment>
<sequence length="284" mass="33163">MKKYSLGLYEKAMKSDITWEEKLSCAKENGFDFVEISIDETNEKLRRLDWTQDERMKFLETQFKVGIRVSSMCLSAHRKYPMGSLDEEVRKRSIEIMEKAIMLAKDIGVRVIQLAGYDVYYEEHNEETEELFLENLRKSVEIASKNGVILGFETMETPFMDTVEKAMKYVNIINSPYLKVYPDIGNLTNASKIYKKSIEYDLKSGEGSLFACHLKDTVEGKYRDIRFGDGSVEFEKVIREVWKLGVRRFTGEFWYHGEENWQDNIKEANKFLREIIDNVGGAHE</sequence>
<dbReference type="InterPro" id="IPR036237">
    <property type="entry name" value="Xyl_isomerase-like_sf"/>
</dbReference>
<dbReference type="NCBIfam" id="TIGR00542">
    <property type="entry name" value="hxl6Piso_put"/>
    <property type="match status" value="1"/>
</dbReference>
<keyword evidence="1 4" id="KW-0413">Isomerase</keyword>
<name>A0ABM9USA9_SARVE</name>
<organism evidence="4 5">
    <name type="scientific">Sarcina ventriculi</name>
    <name type="common">Clostridium ventriculi</name>
    <dbReference type="NCBI Taxonomy" id="1267"/>
    <lineage>
        <taxon>Bacteria</taxon>
        <taxon>Bacillati</taxon>
        <taxon>Bacillota</taxon>
        <taxon>Clostridia</taxon>
        <taxon>Eubacteriales</taxon>
        <taxon>Clostridiaceae</taxon>
        <taxon>Sarcina</taxon>
    </lineage>
</organism>